<dbReference type="eggNOG" id="COG1970">
    <property type="taxonomic scope" value="Bacteria"/>
</dbReference>
<dbReference type="InterPro" id="IPR001185">
    <property type="entry name" value="MS_channel"/>
</dbReference>
<evidence type="ECO:0000256" key="2">
    <source>
        <dbReference type="ARBA" id="ARBA00007254"/>
    </source>
</evidence>
<evidence type="ECO:0000256" key="6">
    <source>
        <dbReference type="ARBA" id="ARBA00022989"/>
    </source>
</evidence>
<name>J1JXR0_9HYPH</name>
<dbReference type="NCBIfam" id="NF001843">
    <property type="entry name" value="PRK00567.1-4"/>
    <property type="match status" value="1"/>
</dbReference>
<evidence type="ECO:0000256" key="10">
    <source>
        <dbReference type="HAMAP-Rule" id="MF_00115"/>
    </source>
</evidence>
<evidence type="ECO:0000313" key="11">
    <source>
        <dbReference type="EMBL" id="EJF89405.1"/>
    </source>
</evidence>
<keyword evidence="12" id="KW-1185">Reference proteome</keyword>
<dbReference type="GO" id="GO:0005886">
    <property type="term" value="C:plasma membrane"/>
    <property type="evidence" value="ECO:0007669"/>
    <property type="project" value="UniProtKB-SubCell"/>
</dbReference>
<evidence type="ECO:0000256" key="8">
    <source>
        <dbReference type="ARBA" id="ARBA00023136"/>
    </source>
</evidence>
<dbReference type="PATRIC" id="fig|1094558.3.peg.2101"/>
<keyword evidence="4 10" id="KW-1003">Cell membrane</keyword>
<feature type="transmembrane region" description="Helical" evidence="10">
    <location>
        <begin position="77"/>
        <end position="100"/>
    </location>
</feature>
<organism evidence="11 12">
    <name type="scientific">Bartonella tamiae Th239</name>
    <dbReference type="NCBI Taxonomy" id="1094558"/>
    <lineage>
        <taxon>Bacteria</taxon>
        <taxon>Pseudomonadati</taxon>
        <taxon>Pseudomonadota</taxon>
        <taxon>Alphaproteobacteria</taxon>
        <taxon>Hyphomicrobiales</taxon>
        <taxon>Bartonellaceae</taxon>
        <taxon>Bartonella</taxon>
    </lineage>
</organism>
<reference evidence="11 12" key="1">
    <citation type="submission" date="2012-03" db="EMBL/GenBank/DDBJ databases">
        <title>The Genome Sequence of Bartonella tamiae Th239.</title>
        <authorList>
            <consortium name="The Broad Institute Genome Sequencing Platform"/>
            <consortium name="The Broad Institute Genome Sequencing Center for Infectious Disease"/>
            <person name="Feldgarden M."/>
            <person name="Kirby J."/>
            <person name="Kosoy M."/>
            <person name="Birtles R."/>
            <person name="Probert W.S."/>
            <person name="Chiaraviglio L."/>
            <person name="Young S.K."/>
            <person name="Zeng Q."/>
            <person name="Gargeya S."/>
            <person name="Fitzgerald M."/>
            <person name="Haas B."/>
            <person name="Abouelleil A."/>
            <person name="Alvarado L."/>
            <person name="Arachchi H.M."/>
            <person name="Berlin A."/>
            <person name="Chapman S.B."/>
            <person name="Gearin G."/>
            <person name="Goldberg J."/>
            <person name="Griggs A."/>
            <person name="Gujja S."/>
            <person name="Hansen M."/>
            <person name="Heiman D."/>
            <person name="Howarth C."/>
            <person name="Larimer J."/>
            <person name="Lui A."/>
            <person name="MacDonald P.J.P."/>
            <person name="McCowen C."/>
            <person name="Montmayeur A."/>
            <person name="Murphy C."/>
            <person name="Neiman D."/>
            <person name="Pearson M."/>
            <person name="Priest M."/>
            <person name="Roberts A."/>
            <person name="Saif S."/>
            <person name="Shea T."/>
            <person name="Sisk P."/>
            <person name="Stolte C."/>
            <person name="Sykes S."/>
            <person name="Wortman J."/>
            <person name="Nusbaum C."/>
            <person name="Birren B."/>
        </authorList>
    </citation>
    <scope>NUCLEOTIDE SEQUENCE [LARGE SCALE GENOMIC DNA]</scope>
    <source>
        <strain evidence="11 12">Th239</strain>
    </source>
</reference>
<evidence type="ECO:0000256" key="7">
    <source>
        <dbReference type="ARBA" id="ARBA00023065"/>
    </source>
</evidence>
<dbReference type="AlphaFoldDB" id="J1JXR0"/>
<proteinExistence type="inferred from homology"/>
<keyword evidence="9 10" id="KW-0407">Ion channel</keyword>
<dbReference type="RefSeq" id="WP_008040715.1">
    <property type="nucleotide sequence ID" value="NZ_JH725147.1"/>
</dbReference>
<dbReference type="InterPro" id="IPR019823">
    <property type="entry name" value="Mechanosensitive_channel_CS"/>
</dbReference>
<sequence>MLKEFKEFALKGNVVDLAVGVIIGGAFTGLVNSIVNDILMPVIGWITGGIDFSNMFIQLSGEQQSTLAAAKEVGATIAYGNFITLLINFLIVAWVLFFVIKGINALRRKAEENFETPGAETTPEPAPVPRDEQLLAEIRDLLAAQK</sequence>
<dbReference type="HAMAP" id="MF_00115">
    <property type="entry name" value="MscL"/>
    <property type="match status" value="1"/>
</dbReference>
<keyword evidence="3 10" id="KW-0813">Transport</keyword>
<protein>
    <recommendedName>
        <fullName evidence="10">Large-conductance mechanosensitive channel</fullName>
    </recommendedName>
</protein>
<dbReference type="NCBIfam" id="NF010557">
    <property type="entry name" value="PRK13952.1"/>
    <property type="match status" value="1"/>
</dbReference>
<keyword evidence="5 10" id="KW-0812">Transmembrane</keyword>
<dbReference type="HOGENOM" id="CLU_095787_0_1_5"/>
<gene>
    <name evidence="10" type="primary">mscL</name>
    <name evidence="11" type="ORF">ME5_01956</name>
</gene>
<dbReference type="Proteomes" id="UP000008952">
    <property type="component" value="Unassembled WGS sequence"/>
</dbReference>
<dbReference type="Gene3D" id="1.10.1200.120">
    <property type="entry name" value="Large-conductance mechanosensitive channel, MscL, domain 1"/>
    <property type="match status" value="1"/>
</dbReference>
<dbReference type="SUPFAM" id="SSF81330">
    <property type="entry name" value="Gated mechanosensitive channel"/>
    <property type="match status" value="1"/>
</dbReference>
<dbReference type="InterPro" id="IPR036019">
    <property type="entry name" value="MscL_channel"/>
</dbReference>
<feature type="transmembrane region" description="Helical" evidence="10">
    <location>
        <begin position="12"/>
        <end position="31"/>
    </location>
</feature>
<evidence type="ECO:0000256" key="9">
    <source>
        <dbReference type="ARBA" id="ARBA00023303"/>
    </source>
</evidence>
<keyword evidence="10" id="KW-0997">Cell inner membrane</keyword>
<evidence type="ECO:0000313" key="12">
    <source>
        <dbReference type="Proteomes" id="UP000008952"/>
    </source>
</evidence>
<dbReference type="InterPro" id="IPR037673">
    <property type="entry name" value="MSC/AndL"/>
</dbReference>
<dbReference type="PANTHER" id="PTHR30266">
    <property type="entry name" value="MECHANOSENSITIVE CHANNEL MSCL"/>
    <property type="match status" value="1"/>
</dbReference>
<dbReference type="PRINTS" id="PR01264">
    <property type="entry name" value="MECHCHANNEL"/>
</dbReference>
<keyword evidence="8 10" id="KW-0472">Membrane</keyword>
<accession>J1JXR0</accession>
<comment type="function">
    <text evidence="10">Channel that opens in response to stretch forces in the membrane lipid bilayer. May participate in the regulation of osmotic pressure changes within the cell.</text>
</comment>
<dbReference type="STRING" id="1094558.ME5_01956"/>
<comment type="subcellular location">
    <subcellularLocation>
        <location evidence="10">Cell inner membrane</location>
        <topology evidence="10">Multi-pass membrane protein</topology>
    </subcellularLocation>
    <subcellularLocation>
        <location evidence="1">Cell membrane</location>
        <topology evidence="1">Multi-pass membrane protein</topology>
    </subcellularLocation>
</comment>
<evidence type="ECO:0000256" key="4">
    <source>
        <dbReference type="ARBA" id="ARBA00022475"/>
    </source>
</evidence>
<dbReference type="Pfam" id="PF01741">
    <property type="entry name" value="MscL"/>
    <property type="match status" value="1"/>
</dbReference>
<evidence type="ECO:0000256" key="1">
    <source>
        <dbReference type="ARBA" id="ARBA00004651"/>
    </source>
</evidence>
<dbReference type="PANTHER" id="PTHR30266:SF2">
    <property type="entry name" value="LARGE-CONDUCTANCE MECHANOSENSITIVE CHANNEL"/>
    <property type="match status" value="1"/>
</dbReference>
<dbReference type="GO" id="GO:0008381">
    <property type="term" value="F:mechanosensitive monoatomic ion channel activity"/>
    <property type="evidence" value="ECO:0007669"/>
    <property type="project" value="UniProtKB-UniRule"/>
</dbReference>
<comment type="similarity">
    <text evidence="2 10">Belongs to the MscL family.</text>
</comment>
<dbReference type="EMBL" id="AIMB01000008">
    <property type="protein sequence ID" value="EJF89405.1"/>
    <property type="molecule type" value="Genomic_DNA"/>
</dbReference>
<keyword evidence="6 10" id="KW-1133">Transmembrane helix</keyword>
<comment type="subunit">
    <text evidence="10">Homopentamer.</text>
</comment>
<comment type="caution">
    <text evidence="11">The sequence shown here is derived from an EMBL/GenBank/DDBJ whole genome shotgun (WGS) entry which is preliminary data.</text>
</comment>
<dbReference type="PROSITE" id="PS01327">
    <property type="entry name" value="MSCL"/>
    <property type="match status" value="1"/>
</dbReference>
<evidence type="ECO:0000256" key="3">
    <source>
        <dbReference type="ARBA" id="ARBA00022448"/>
    </source>
</evidence>
<dbReference type="OrthoDB" id="9810350at2"/>
<keyword evidence="7 10" id="KW-0406">Ion transport</keyword>
<evidence type="ECO:0000256" key="5">
    <source>
        <dbReference type="ARBA" id="ARBA00022692"/>
    </source>
</evidence>
<dbReference type="NCBIfam" id="TIGR00220">
    <property type="entry name" value="mscL"/>
    <property type="match status" value="1"/>
</dbReference>